<dbReference type="SUPFAM" id="SSF103473">
    <property type="entry name" value="MFS general substrate transporter"/>
    <property type="match status" value="1"/>
</dbReference>
<dbReference type="PANTHER" id="PTHR43826">
    <property type="entry name" value="GLUCOSE-6-PHOSPHATE EXCHANGER SLC37A4"/>
    <property type="match status" value="1"/>
</dbReference>
<dbReference type="AlphaFoldDB" id="A0A7J7KK30"/>
<evidence type="ECO:0000259" key="8">
    <source>
        <dbReference type="PROSITE" id="PS50850"/>
    </source>
</evidence>
<dbReference type="InterPro" id="IPR011701">
    <property type="entry name" value="MFS"/>
</dbReference>
<proteinExistence type="inferred from homology"/>
<evidence type="ECO:0000256" key="6">
    <source>
        <dbReference type="SAM" id="MobiDB-lite"/>
    </source>
</evidence>
<gene>
    <name evidence="9" type="ORF">EB796_003730</name>
</gene>
<feature type="domain" description="Major facilitator superfamily (MFS) profile" evidence="8">
    <location>
        <begin position="156"/>
        <end position="375"/>
    </location>
</feature>
<keyword evidence="5 7" id="KW-0472">Membrane</keyword>
<feature type="transmembrane region" description="Helical" evidence="7">
    <location>
        <begin position="334"/>
        <end position="354"/>
    </location>
</feature>
<dbReference type="Pfam" id="PF07690">
    <property type="entry name" value="MFS_1"/>
    <property type="match status" value="1"/>
</dbReference>
<evidence type="ECO:0000313" key="9">
    <source>
        <dbReference type="EMBL" id="KAF6037978.1"/>
    </source>
</evidence>
<dbReference type="InterPro" id="IPR051337">
    <property type="entry name" value="OPA_Antiporter"/>
</dbReference>
<evidence type="ECO:0000256" key="7">
    <source>
        <dbReference type="SAM" id="Phobius"/>
    </source>
</evidence>
<dbReference type="GO" id="GO:0005789">
    <property type="term" value="C:endoplasmic reticulum membrane"/>
    <property type="evidence" value="ECO:0007669"/>
    <property type="project" value="TreeGrafter"/>
</dbReference>
<feature type="transmembrane region" description="Helical" evidence="7">
    <location>
        <begin position="27"/>
        <end position="48"/>
    </location>
</feature>
<name>A0A7J7KK30_BUGNE</name>
<evidence type="ECO:0000256" key="5">
    <source>
        <dbReference type="ARBA" id="ARBA00023136"/>
    </source>
</evidence>
<feature type="transmembrane region" description="Helical" evidence="7">
    <location>
        <begin position="60"/>
        <end position="78"/>
    </location>
</feature>
<comment type="subcellular location">
    <subcellularLocation>
        <location evidence="1">Endomembrane system</location>
        <topology evidence="1">Multi-pass membrane protein</topology>
    </subcellularLocation>
</comment>
<dbReference type="Proteomes" id="UP000593567">
    <property type="component" value="Unassembled WGS sequence"/>
</dbReference>
<comment type="caution">
    <text evidence="9">The sequence shown here is derived from an EMBL/GenBank/DDBJ whole genome shotgun (WGS) entry which is preliminary data.</text>
</comment>
<sequence length="375" mass="41058">MSEEEDHGGSGEEEESPASDSNDVQPIVLEATIMMLQQIGFAISSLFVGVSLDSNSPKTLFAAGMFLTGFFNFGFSDVDETTNLMLLATMVGITNGFGWPCAVQIVRNWFPSVTFGLWWAMISLSYFIVNLVGPPMANSWATDHGWRVAIQMPAVISMVVSTALYFMNFDKPSDVGYTDQESEKDWGQLYLMEERGLSTYNAGFFGKALEFGGAVGTVFIGAIADFAVKHKMSIGYYNFPRMILLFISLFGGGIILSSFILGIDAYSGSMEVNFYGFIMGLTFCAALQNLEVMTIETSPPNKLSSCYALVNFSMNMAAVMAGFPMSFLAAHYGWSRAFLLLNFALLVAFFALIIGKDLDKNFNPPAIDQKSRSSV</sequence>
<dbReference type="InterPro" id="IPR000849">
    <property type="entry name" value="Sugar_P_transporter"/>
</dbReference>
<dbReference type="PROSITE" id="PS50850">
    <property type="entry name" value="MFS"/>
    <property type="match status" value="1"/>
</dbReference>
<protein>
    <submittedName>
        <fullName evidence="9">SLC37A4</fullName>
    </submittedName>
</protein>
<dbReference type="InterPro" id="IPR020846">
    <property type="entry name" value="MFS_dom"/>
</dbReference>
<organism evidence="9 10">
    <name type="scientific">Bugula neritina</name>
    <name type="common">Brown bryozoan</name>
    <name type="synonym">Sertularia neritina</name>
    <dbReference type="NCBI Taxonomy" id="10212"/>
    <lineage>
        <taxon>Eukaryota</taxon>
        <taxon>Metazoa</taxon>
        <taxon>Spiralia</taxon>
        <taxon>Lophotrochozoa</taxon>
        <taxon>Bryozoa</taxon>
        <taxon>Gymnolaemata</taxon>
        <taxon>Cheilostomatida</taxon>
        <taxon>Flustrina</taxon>
        <taxon>Buguloidea</taxon>
        <taxon>Bugulidae</taxon>
        <taxon>Bugula</taxon>
    </lineage>
</organism>
<evidence type="ECO:0000313" key="10">
    <source>
        <dbReference type="Proteomes" id="UP000593567"/>
    </source>
</evidence>
<accession>A0A7J7KK30</accession>
<keyword evidence="3 7" id="KW-0812">Transmembrane</keyword>
<dbReference type="PANTHER" id="PTHR43826:SF3">
    <property type="entry name" value="GLUCOSE-6-PHOSPHATE EXCHANGER SLC37A4"/>
    <property type="match status" value="1"/>
</dbReference>
<dbReference type="InterPro" id="IPR036259">
    <property type="entry name" value="MFS_trans_sf"/>
</dbReference>
<evidence type="ECO:0000256" key="1">
    <source>
        <dbReference type="ARBA" id="ARBA00004127"/>
    </source>
</evidence>
<feature type="transmembrane region" description="Helical" evidence="7">
    <location>
        <begin position="84"/>
        <end position="102"/>
    </location>
</feature>
<feature type="compositionally biased region" description="Acidic residues" evidence="6">
    <location>
        <begin position="1"/>
        <end position="17"/>
    </location>
</feature>
<dbReference type="EMBL" id="VXIV02000492">
    <property type="protein sequence ID" value="KAF6037978.1"/>
    <property type="molecule type" value="Genomic_DNA"/>
</dbReference>
<feature type="transmembrane region" description="Helical" evidence="7">
    <location>
        <begin position="148"/>
        <end position="167"/>
    </location>
</feature>
<dbReference type="PIRSF" id="PIRSF002808">
    <property type="entry name" value="Hexose_phosphate_transp"/>
    <property type="match status" value="1"/>
</dbReference>
<keyword evidence="10" id="KW-1185">Reference proteome</keyword>
<evidence type="ECO:0000256" key="3">
    <source>
        <dbReference type="ARBA" id="ARBA00022692"/>
    </source>
</evidence>
<reference evidence="9" key="1">
    <citation type="submission" date="2020-06" db="EMBL/GenBank/DDBJ databases">
        <title>Draft genome of Bugula neritina, a colonial animal packing powerful symbionts and potential medicines.</title>
        <authorList>
            <person name="Rayko M."/>
        </authorList>
    </citation>
    <scope>NUCLEOTIDE SEQUENCE [LARGE SCALE GENOMIC DNA]</scope>
    <source>
        <strain evidence="9">Kwan_BN1</strain>
    </source>
</reference>
<feature type="transmembrane region" description="Helical" evidence="7">
    <location>
        <begin position="242"/>
        <end position="262"/>
    </location>
</feature>
<dbReference type="GO" id="GO:0035435">
    <property type="term" value="P:phosphate ion transmembrane transport"/>
    <property type="evidence" value="ECO:0007669"/>
    <property type="project" value="TreeGrafter"/>
</dbReference>
<feature type="transmembrane region" description="Helical" evidence="7">
    <location>
        <begin position="306"/>
        <end position="328"/>
    </location>
</feature>
<evidence type="ECO:0000256" key="4">
    <source>
        <dbReference type="ARBA" id="ARBA00022989"/>
    </source>
</evidence>
<dbReference type="GO" id="GO:0061513">
    <property type="term" value="F:glucose 6-phosphate:phosphate antiporter activity"/>
    <property type="evidence" value="ECO:0007669"/>
    <property type="project" value="TreeGrafter"/>
</dbReference>
<dbReference type="Gene3D" id="1.20.1250.20">
    <property type="entry name" value="MFS general substrate transporter like domains"/>
    <property type="match status" value="2"/>
</dbReference>
<evidence type="ECO:0000256" key="2">
    <source>
        <dbReference type="ARBA" id="ARBA00009598"/>
    </source>
</evidence>
<comment type="similarity">
    <text evidence="2">Belongs to the major facilitator superfamily. Organophosphate:Pi antiporter (OPA) (TC 2.A.1.4) family.</text>
</comment>
<keyword evidence="4 7" id="KW-1133">Transmembrane helix</keyword>
<feature type="region of interest" description="Disordered" evidence="6">
    <location>
        <begin position="1"/>
        <end position="22"/>
    </location>
</feature>
<dbReference type="OrthoDB" id="3639251at2759"/>
<feature type="transmembrane region" description="Helical" evidence="7">
    <location>
        <begin position="109"/>
        <end position="128"/>
    </location>
</feature>
<feature type="transmembrane region" description="Helical" evidence="7">
    <location>
        <begin position="274"/>
        <end position="294"/>
    </location>
</feature>